<dbReference type="EMBL" id="CAAALY010248604">
    <property type="protein sequence ID" value="VEL34878.1"/>
    <property type="molecule type" value="Genomic_DNA"/>
</dbReference>
<dbReference type="AlphaFoldDB" id="A0A448XEU0"/>
<sequence>MSRQEAVFTWAASSIWGSRRCRRLTQVSPMPGVCTNRPLHSPRRDFPTPGCGHHTPRMHVGNPHLSDCPSVCVAVGHPLHSVEQHLLMVVSLYSYAR</sequence>
<keyword evidence="2" id="KW-1185">Reference proteome</keyword>
<dbReference type="Proteomes" id="UP000784294">
    <property type="component" value="Unassembled WGS sequence"/>
</dbReference>
<organism evidence="1 2">
    <name type="scientific">Protopolystoma xenopodis</name>
    <dbReference type="NCBI Taxonomy" id="117903"/>
    <lineage>
        <taxon>Eukaryota</taxon>
        <taxon>Metazoa</taxon>
        <taxon>Spiralia</taxon>
        <taxon>Lophotrochozoa</taxon>
        <taxon>Platyhelminthes</taxon>
        <taxon>Monogenea</taxon>
        <taxon>Polyopisthocotylea</taxon>
        <taxon>Polystomatidea</taxon>
        <taxon>Polystomatidae</taxon>
        <taxon>Protopolystoma</taxon>
    </lineage>
</organism>
<gene>
    <name evidence="1" type="ORF">PXEA_LOCUS28318</name>
</gene>
<reference evidence="1" key="1">
    <citation type="submission" date="2018-11" db="EMBL/GenBank/DDBJ databases">
        <authorList>
            <consortium name="Pathogen Informatics"/>
        </authorList>
    </citation>
    <scope>NUCLEOTIDE SEQUENCE</scope>
</reference>
<name>A0A448XEU0_9PLAT</name>
<protein>
    <submittedName>
        <fullName evidence="1">Uncharacterized protein</fullName>
    </submittedName>
</protein>
<accession>A0A448XEU0</accession>
<comment type="caution">
    <text evidence="1">The sequence shown here is derived from an EMBL/GenBank/DDBJ whole genome shotgun (WGS) entry which is preliminary data.</text>
</comment>
<proteinExistence type="predicted"/>
<evidence type="ECO:0000313" key="1">
    <source>
        <dbReference type="EMBL" id="VEL34878.1"/>
    </source>
</evidence>
<evidence type="ECO:0000313" key="2">
    <source>
        <dbReference type="Proteomes" id="UP000784294"/>
    </source>
</evidence>